<dbReference type="PANTHER" id="PTHR31223:SF70">
    <property type="entry name" value="LOG FAMILY PROTEIN YJL055W"/>
    <property type="match status" value="1"/>
</dbReference>
<organism evidence="1">
    <name type="scientific">marine metagenome</name>
    <dbReference type="NCBI Taxonomy" id="408172"/>
    <lineage>
        <taxon>unclassified sequences</taxon>
        <taxon>metagenomes</taxon>
        <taxon>ecological metagenomes</taxon>
    </lineage>
</organism>
<dbReference type="PANTHER" id="PTHR31223">
    <property type="entry name" value="LOG FAMILY PROTEIN YJL055W"/>
    <property type="match status" value="1"/>
</dbReference>
<dbReference type="Pfam" id="PF03641">
    <property type="entry name" value="Lysine_decarbox"/>
    <property type="match status" value="1"/>
</dbReference>
<dbReference type="Gene3D" id="3.40.50.450">
    <property type="match status" value="1"/>
</dbReference>
<dbReference type="EMBL" id="UINC01004128">
    <property type="protein sequence ID" value="SVA12020.1"/>
    <property type="molecule type" value="Genomic_DNA"/>
</dbReference>
<accession>A0A381T759</accession>
<dbReference type="GO" id="GO:0009691">
    <property type="term" value="P:cytokinin biosynthetic process"/>
    <property type="evidence" value="ECO:0007669"/>
    <property type="project" value="InterPro"/>
</dbReference>
<dbReference type="GO" id="GO:0016799">
    <property type="term" value="F:hydrolase activity, hydrolyzing N-glycosyl compounds"/>
    <property type="evidence" value="ECO:0007669"/>
    <property type="project" value="TreeGrafter"/>
</dbReference>
<dbReference type="InterPro" id="IPR005269">
    <property type="entry name" value="LOG"/>
</dbReference>
<dbReference type="AlphaFoldDB" id="A0A381T759"/>
<evidence type="ECO:0000313" key="1">
    <source>
        <dbReference type="EMBL" id="SVA12020.1"/>
    </source>
</evidence>
<evidence type="ECO:0008006" key="2">
    <source>
        <dbReference type="Google" id="ProtNLM"/>
    </source>
</evidence>
<dbReference type="NCBIfam" id="TIGR00730">
    <property type="entry name" value="Rossman fold protein, TIGR00730 family"/>
    <property type="match status" value="1"/>
</dbReference>
<dbReference type="InterPro" id="IPR031100">
    <property type="entry name" value="LOG_fam"/>
</dbReference>
<gene>
    <name evidence="1" type="ORF">METZ01_LOCUS64874</name>
</gene>
<proteinExistence type="predicted"/>
<dbReference type="SUPFAM" id="SSF102405">
    <property type="entry name" value="MCP/YpsA-like"/>
    <property type="match status" value="1"/>
</dbReference>
<sequence length="188" mass="19749">MSDSTATRPPALAVFCGSRPGTDDGVHALARQLGTALADAGVDLVYGGTEVGIMGTLADAVLAQGGRVVGVIPVGLIEREIAHRGLTKLIEVEDMHARKRTMYARADAFCALPGGYGTLDEVFEAATWTQLGLHDGPKPVVLLDHNGFWSGLEAFLDRAVNDGFVKPANPSIVSRVTTVADVLAVLDR</sequence>
<reference evidence="1" key="1">
    <citation type="submission" date="2018-05" db="EMBL/GenBank/DDBJ databases">
        <authorList>
            <person name="Lanie J.A."/>
            <person name="Ng W.-L."/>
            <person name="Kazmierczak K.M."/>
            <person name="Andrzejewski T.M."/>
            <person name="Davidsen T.M."/>
            <person name="Wayne K.J."/>
            <person name="Tettelin H."/>
            <person name="Glass J.I."/>
            <person name="Rusch D."/>
            <person name="Podicherti R."/>
            <person name="Tsui H.-C.T."/>
            <person name="Winkler M.E."/>
        </authorList>
    </citation>
    <scope>NUCLEOTIDE SEQUENCE</scope>
</reference>
<dbReference type="GO" id="GO:0005829">
    <property type="term" value="C:cytosol"/>
    <property type="evidence" value="ECO:0007669"/>
    <property type="project" value="TreeGrafter"/>
</dbReference>
<name>A0A381T759_9ZZZZ</name>
<protein>
    <recommendedName>
        <fullName evidence="2">Cytokinin riboside 5'-monophosphate phosphoribohydrolase</fullName>
    </recommendedName>
</protein>